<protein>
    <submittedName>
        <fullName evidence="2">DUF262 domain-containing protein</fullName>
    </submittedName>
</protein>
<dbReference type="PANTHER" id="PTHR39639">
    <property type="entry name" value="CHROMOSOME 16, WHOLE GENOME SHOTGUN SEQUENCE"/>
    <property type="match status" value="1"/>
</dbReference>
<sequence>MALTEEIQAARKKVVTDGYEMSVGEIINLYRDGELVIDPVFQRLFRWDDERKTRFIESVVLGIPIPPIFVYQDANGVWELIDGLQRLSTILQFTGDLRGDRANELGPLVLNGTRFLPSLDGKRWKESVEGAGDGFSQSQQIEIKRARLRVEILKADSDESAKFELFQRLNTGGVSLTEQEVRNSMAISIDRGFYDWLIGCSQRSSFVTCTDLTDYAIESQLGVELALRFFAFRSIPYEAGLDVHEYLDDALIRLASAENFGRAAEGEVFARTFDFLEAALNGASFKRWNGRAFTGKFLMSVFELLSTSVSQNLAQLEAMPPEDRNQRITEVAQQIWSHPTFLQYSGAGIRGTTRLTKLLPLAPELFRI</sequence>
<reference evidence="2" key="1">
    <citation type="submission" date="2022-09" db="EMBL/GenBank/DDBJ databases">
        <title>Intensive care unit water sources are persistently colonized with multi-drug resistant bacteria and are the site of extensive horizontal gene transfer of antibiotic resistance genes.</title>
        <authorList>
            <person name="Diorio-Toth L."/>
        </authorList>
    </citation>
    <scope>NUCLEOTIDE SEQUENCE</scope>
    <source>
        <strain evidence="2">GD03782</strain>
    </source>
</reference>
<dbReference type="AlphaFoldDB" id="A0AA42RVI5"/>
<dbReference type="RefSeq" id="WP_280080382.1">
    <property type="nucleotide sequence ID" value="NZ_JAOCGG010000004.1"/>
</dbReference>
<evidence type="ECO:0000313" key="2">
    <source>
        <dbReference type="EMBL" id="MDH1629300.1"/>
    </source>
</evidence>
<feature type="domain" description="GmrSD restriction endonucleases N-terminal" evidence="1">
    <location>
        <begin position="24"/>
        <end position="184"/>
    </location>
</feature>
<comment type="caution">
    <text evidence="2">The sequence shown here is derived from an EMBL/GenBank/DDBJ whole genome shotgun (WGS) entry which is preliminary data.</text>
</comment>
<evidence type="ECO:0000313" key="3">
    <source>
        <dbReference type="Proteomes" id="UP001160882"/>
    </source>
</evidence>
<evidence type="ECO:0000259" key="1">
    <source>
        <dbReference type="Pfam" id="PF03235"/>
    </source>
</evidence>
<dbReference type="Proteomes" id="UP001160882">
    <property type="component" value="Unassembled WGS sequence"/>
</dbReference>
<dbReference type="Pfam" id="PF03235">
    <property type="entry name" value="GmrSD_N"/>
    <property type="match status" value="1"/>
</dbReference>
<organism evidence="2 3">
    <name type="scientific">Pseudomonas mosselii</name>
    <dbReference type="NCBI Taxonomy" id="78327"/>
    <lineage>
        <taxon>Bacteria</taxon>
        <taxon>Pseudomonadati</taxon>
        <taxon>Pseudomonadota</taxon>
        <taxon>Gammaproteobacteria</taxon>
        <taxon>Pseudomonadales</taxon>
        <taxon>Pseudomonadaceae</taxon>
        <taxon>Pseudomonas</taxon>
    </lineage>
</organism>
<proteinExistence type="predicted"/>
<name>A0AA42RVI5_9PSED</name>
<gene>
    <name evidence="2" type="ORF">N5I14_03460</name>
</gene>
<accession>A0AA42RVI5</accession>
<dbReference type="InterPro" id="IPR004919">
    <property type="entry name" value="GmrSD_N"/>
</dbReference>
<dbReference type="PANTHER" id="PTHR39639:SF1">
    <property type="entry name" value="DUF262 DOMAIN-CONTAINING PROTEIN"/>
    <property type="match status" value="1"/>
</dbReference>
<dbReference type="EMBL" id="JAOCGG010000004">
    <property type="protein sequence ID" value="MDH1629300.1"/>
    <property type="molecule type" value="Genomic_DNA"/>
</dbReference>